<dbReference type="InterPro" id="IPR042099">
    <property type="entry name" value="ANL_N_sf"/>
</dbReference>
<dbReference type="Pfam" id="PF00501">
    <property type="entry name" value="AMP-binding"/>
    <property type="match status" value="1"/>
</dbReference>
<feature type="domain" description="AMP-dependent synthetase/ligase" evidence="2">
    <location>
        <begin position="51"/>
        <end position="201"/>
    </location>
</feature>
<name>A0ABS1KWA3_9BACT</name>
<dbReference type="Gene3D" id="3.40.50.12780">
    <property type="entry name" value="N-terminal domain of ligase-like"/>
    <property type="match status" value="1"/>
</dbReference>
<proteinExistence type="inferred from homology"/>
<accession>A0ABS1KWA3</accession>
<dbReference type="PANTHER" id="PTHR43201:SF8">
    <property type="entry name" value="ACYL-COA SYNTHETASE FAMILY MEMBER 3"/>
    <property type="match status" value="1"/>
</dbReference>
<evidence type="ECO:0000256" key="1">
    <source>
        <dbReference type="ARBA" id="ARBA00006432"/>
    </source>
</evidence>
<organism evidence="3 4">
    <name type="scientific">Chryseolinea lacunae</name>
    <dbReference type="NCBI Taxonomy" id="2801331"/>
    <lineage>
        <taxon>Bacteria</taxon>
        <taxon>Pseudomonadati</taxon>
        <taxon>Bacteroidota</taxon>
        <taxon>Cytophagia</taxon>
        <taxon>Cytophagales</taxon>
        <taxon>Fulvivirgaceae</taxon>
        <taxon>Chryseolinea</taxon>
    </lineage>
</organism>
<dbReference type="RefSeq" id="WP_202013179.1">
    <property type="nucleotide sequence ID" value="NZ_JAERRB010000008.1"/>
</dbReference>
<protein>
    <submittedName>
        <fullName evidence="3">AMP-binding protein</fullName>
    </submittedName>
</protein>
<dbReference type="PANTHER" id="PTHR43201">
    <property type="entry name" value="ACYL-COA SYNTHETASE"/>
    <property type="match status" value="1"/>
</dbReference>
<evidence type="ECO:0000313" key="4">
    <source>
        <dbReference type="Proteomes" id="UP000613030"/>
    </source>
</evidence>
<evidence type="ECO:0000259" key="2">
    <source>
        <dbReference type="Pfam" id="PF00501"/>
    </source>
</evidence>
<reference evidence="3 4" key="1">
    <citation type="submission" date="2021-01" db="EMBL/GenBank/DDBJ databases">
        <title>Chryseolinea sp. Jin1 Genome sequencing and assembly.</title>
        <authorList>
            <person name="Kim I."/>
        </authorList>
    </citation>
    <scope>NUCLEOTIDE SEQUENCE [LARGE SCALE GENOMIC DNA]</scope>
    <source>
        <strain evidence="3 4">Jin1</strain>
    </source>
</reference>
<comment type="caution">
    <text evidence="3">The sequence shown here is derived from an EMBL/GenBank/DDBJ whole genome shotgun (WGS) entry which is preliminary data.</text>
</comment>
<sequence length="367" mass="40302">MSNAYPFETITVNTREVRLHDVLEQREAPRDDFETSLFAFICEWQSGAENFTQHTSGSTGAPKAITVTRRQMTTSARMTAEALMLQQGDTALICLSPDFIAGKMMVVRCFETGMKLIAQTPSANPLAQLGDQTIDFTAFVPYQVHDGLRSPHASTLQQVRKLIIGGAALDAESERMLQAYGCACYATYGMTETVSHIALKSLNGPRASGDYKTLPGIVITTDPRGCLVIEAPHFPDRIVTNDLVNIKDAHTFSWLGRWDNVINSGGMKIIPETLEAEIGNVMAEQNITLPFVIGSVPDEKLGNKLVLVMEGVVNTPQQQDLLAALRTHLVGHKAPKEIKTLPRFAYTDNGKINRKETMRLIQPASGQ</sequence>
<evidence type="ECO:0000313" key="3">
    <source>
        <dbReference type="EMBL" id="MBL0743746.1"/>
    </source>
</evidence>
<dbReference type="Proteomes" id="UP000613030">
    <property type="component" value="Unassembled WGS sequence"/>
</dbReference>
<comment type="similarity">
    <text evidence="1">Belongs to the ATP-dependent AMP-binding enzyme family.</text>
</comment>
<dbReference type="SUPFAM" id="SSF56801">
    <property type="entry name" value="Acetyl-CoA synthetase-like"/>
    <property type="match status" value="1"/>
</dbReference>
<dbReference type="InterPro" id="IPR045851">
    <property type="entry name" value="AMP-bd_C_sf"/>
</dbReference>
<gene>
    <name evidence="3" type="ORF">JI741_21125</name>
</gene>
<dbReference type="EMBL" id="JAERRB010000008">
    <property type="protein sequence ID" value="MBL0743746.1"/>
    <property type="molecule type" value="Genomic_DNA"/>
</dbReference>
<keyword evidence="4" id="KW-1185">Reference proteome</keyword>
<dbReference type="Gene3D" id="3.30.300.30">
    <property type="match status" value="1"/>
</dbReference>
<dbReference type="InterPro" id="IPR000873">
    <property type="entry name" value="AMP-dep_synth/lig_dom"/>
</dbReference>